<name>A0A087TZ54_STEMI</name>
<reference evidence="3 4" key="1">
    <citation type="submission" date="2013-11" db="EMBL/GenBank/DDBJ databases">
        <title>Genome sequencing of Stegodyphus mimosarum.</title>
        <authorList>
            <person name="Bechsgaard J."/>
        </authorList>
    </citation>
    <scope>NUCLEOTIDE SEQUENCE [LARGE SCALE GENOMIC DNA]</scope>
</reference>
<feature type="signal peptide" evidence="2">
    <location>
        <begin position="1"/>
        <end position="24"/>
    </location>
</feature>
<feature type="chain" id="PRO_5001830033" evidence="2">
    <location>
        <begin position="25"/>
        <end position="156"/>
    </location>
</feature>
<dbReference type="OMA" id="GRRTHYN"/>
<accession>A0A087TZ54</accession>
<protein>
    <submittedName>
        <fullName evidence="3">Uncharacterized protein</fullName>
    </submittedName>
</protein>
<feature type="compositionally biased region" description="Basic and acidic residues" evidence="1">
    <location>
        <begin position="33"/>
        <end position="49"/>
    </location>
</feature>
<proteinExistence type="predicted"/>
<keyword evidence="2" id="KW-0732">Signal</keyword>
<feature type="non-terminal residue" evidence="3">
    <location>
        <position position="156"/>
    </location>
</feature>
<organism evidence="3 4">
    <name type="scientific">Stegodyphus mimosarum</name>
    <name type="common">African social velvet spider</name>
    <dbReference type="NCBI Taxonomy" id="407821"/>
    <lineage>
        <taxon>Eukaryota</taxon>
        <taxon>Metazoa</taxon>
        <taxon>Ecdysozoa</taxon>
        <taxon>Arthropoda</taxon>
        <taxon>Chelicerata</taxon>
        <taxon>Arachnida</taxon>
        <taxon>Araneae</taxon>
        <taxon>Araneomorphae</taxon>
        <taxon>Entelegynae</taxon>
        <taxon>Eresoidea</taxon>
        <taxon>Eresidae</taxon>
        <taxon>Stegodyphus</taxon>
    </lineage>
</organism>
<evidence type="ECO:0000256" key="2">
    <source>
        <dbReference type="SAM" id="SignalP"/>
    </source>
</evidence>
<evidence type="ECO:0000313" key="3">
    <source>
        <dbReference type="EMBL" id="KFM70393.1"/>
    </source>
</evidence>
<dbReference type="EMBL" id="KK117407">
    <property type="protein sequence ID" value="KFM70393.1"/>
    <property type="molecule type" value="Genomic_DNA"/>
</dbReference>
<dbReference type="AlphaFoldDB" id="A0A087TZ54"/>
<evidence type="ECO:0000256" key="1">
    <source>
        <dbReference type="SAM" id="MobiDB-lite"/>
    </source>
</evidence>
<dbReference type="Proteomes" id="UP000054359">
    <property type="component" value="Unassembled WGS sequence"/>
</dbReference>
<gene>
    <name evidence="3" type="ORF">X975_09663</name>
</gene>
<feature type="region of interest" description="Disordered" evidence="1">
    <location>
        <begin position="29"/>
        <end position="49"/>
    </location>
</feature>
<evidence type="ECO:0000313" key="4">
    <source>
        <dbReference type="Proteomes" id="UP000054359"/>
    </source>
</evidence>
<sequence>MKLHSCTIAGVATLLLCLIVPIQSRKLHHNKESKHGHAERTQESKESSERNNDLYNLLAKHSDQDECHKAALHKCGQTFLRAHKLLSYLDDSMVAFRTKCGVRTAFFDCLKTTREKFCNKRYKHYVSYEPDFRKRLTDALWSSRICVLGIKSYRSL</sequence>
<keyword evidence="4" id="KW-1185">Reference proteome</keyword>
<dbReference type="OrthoDB" id="6506916at2759"/>